<feature type="transmembrane region" description="Helical" evidence="2">
    <location>
        <begin position="51"/>
        <end position="73"/>
    </location>
</feature>
<feature type="compositionally biased region" description="Acidic residues" evidence="1">
    <location>
        <begin position="8"/>
        <end position="22"/>
    </location>
</feature>
<keyword evidence="2" id="KW-0472">Membrane</keyword>
<evidence type="ECO:0000256" key="2">
    <source>
        <dbReference type="SAM" id="Phobius"/>
    </source>
</evidence>
<evidence type="ECO:0008006" key="5">
    <source>
        <dbReference type="Google" id="ProtNLM"/>
    </source>
</evidence>
<dbReference type="InterPro" id="IPR016187">
    <property type="entry name" value="CTDL_fold"/>
</dbReference>
<dbReference type="Gene3D" id="3.10.100.10">
    <property type="entry name" value="Mannose-Binding Protein A, subunit A"/>
    <property type="match status" value="1"/>
</dbReference>
<evidence type="ECO:0000313" key="4">
    <source>
        <dbReference type="Proteomes" id="UP000820818"/>
    </source>
</evidence>
<gene>
    <name evidence="3" type="ORF">GHT06_014061</name>
</gene>
<keyword evidence="2" id="KW-1133">Transmembrane helix</keyword>
<evidence type="ECO:0000313" key="3">
    <source>
        <dbReference type="EMBL" id="KAI9560051.1"/>
    </source>
</evidence>
<accession>A0AAD5LCB1</accession>
<dbReference type="EMBL" id="WJBH02000004">
    <property type="protein sequence ID" value="KAI9560051.1"/>
    <property type="molecule type" value="Genomic_DNA"/>
</dbReference>
<dbReference type="AlphaFoldDB" id="A0AAD5LCB1"/>
<reference evidence="3 4" key="1">
    <citation type="submission" date="2022-05" db="EMBL/GenBank/DDBJ databases">
        <title>A multi-omics perspective on studying reproductive biology in Daphnia sinensis.</title>
        <authorList>
            <person name="Jia J."/>
        </authorList>
    </citation>
    <scope>NUCLEOTIDE SEQUENCE [LARGE SCALE GENOMIC DNA]</scope>
    <source>
        <strain evidence="3 4">WSL</strain>
    </source>
</reference>
<dbReference type="SUPFAM" id="SSF56436">
    <property type="entry name" value="C-type lectin-like"/>
    <property type="match status" value="1"/>
</dbReference>
<evidence type="ECO:0000256" key="1">
    <source>
        <dbReference type="SAM" id="MobiDB-lite"/>
    </source>
</evidence>
<protein>
    <recommendedName>
        <fullName evidence="5">C-type lectin domain-containing protein</fullName>
    </recommendedName>
</protein>
<comment type="caution">
    <text evidence="3">The sequence shown here is derived from an EMBL/GenBank/DDBJ whole genome shotgun (WGS) entry which is preliminary data.</text>
</comment>
<name>A0AAD5LCB1_9CRUS</name>
<feature type="region of interest" description="Disordered" evidence="1">
    <location>
        <begin position="1"/>
        <end position="39"/>
    </location>
</feature>
<organism evidence="3 4">
    <name type="scientific">Daphnia sinensis</name>
    <dbReference type="NCBI Taxonomy" id="1820382"/>
    <lineage>
        <taxon>Eukaryota</taxon>
        <taxon>Metazoa</taxon>
        <taxon>Ecdysozoa</taxon>
        <taxon>Arthropoda</taxon>
        <taxon>Crustacea</taxon>
        <taxon>Branchiopoda</taxon>
        <taxon>Diplostraca</taxon>
        <taxon>Cladocera</taxon>
        <taxon>Anomopoda</taxon>
        <taxon>Daphniidae</taxon>
        <taxon>Daphnia</taxon>
        <taxon>Daphnia similis group</taxon>
    </lineage>
</organism>
<sequence length="271" mass="32079">MAGAENIEHEDFEMEEYEDDTTPDTLENPEETRVEPEQPPFSIHDEREKCIWGLWIAFLVTLVGVVIGTTLYINQVYFFIKDPEPTFSSTDILNGFRHDFFHEARTFNESQRICFARNSDLIVFNNTEEHTRFNDFVIETFQPFIRNNTDRWKRVGLQIWTGIRIIFQAGELTHFDWPTKDESPEEMLRFYFVSQEHRLCNIGTVERMRLIRKAMQSKHKSRQFIVKDFTGKAENAIHETGCWQVRILEENESLILPFVCKSRNPESAQQL</sequence>
<keyword evidence="4" id="KW-1185">Reference proteome</keyword>
<keyword evidence="2" id="KW-0812">Transmembrane</keyword>
<dbReference type="Proteomes" id="UP000820818">
    <property type="component" value="Linkage Group LG4"/>
</dbReference>
<dbReference type="InterPro" id="IPR016186">
    <property type="entry name" value="C-type_lectin-like/link_sf"/>
</dbReference>
<proteinExistence type="predicted"/>